<dbReference type="EMBL" id="CATQJL010000112">
    <property type="protein sequence ID" value="CAJ0594612.1"/>
    <property type="molecule type" value="Genomic_DNA"/>
</dbReference>
<evidence type="ECO:0008006" key="3">
    <source>
        <dbReference type="Google" id="ProtNLM"/>
    </source>
</evidence>
<sequence length="271" mass="31129">MYGDKFGWERERKFSSLMDHKEEIRADKAKMDRFANVHKKMELFRKDEMIDKEEFFDIFCKASINSHSIHTNAGTEIGMALDLGVSRYNHSCRPTCSMVFDGFRVCLRPLLPGLDAKDITKAFISYCDVGRSKYVRRKDLKARWYFDCECSRCVDPADDMLTAIKCSTPGCPEPLITSETAEPCYIACPKCRAITDDSTVKEAQELMKSLPASFDPKCPPEKVRELLDKAQKILHPSNVYVCRLQTALFHLTGKLDSNFGMLHKQIYENYK</sequence>
<dbReference type="Gene3D" id="2.170.270.10">
    <property type="entry name" value="SET domain"/>
    <property type="match status" value="1"/>
</dbReference>
<accession>A0AA36GM50</accession>
<dbReference type="GO" id="GO:0005634">
    <property type="term" value="C:nucleus"/>
    <property type="evidence" value="ECO:0007669"/>
    <property type="project" value="TreeGrafter"/>
</dbReference>
<gene>
    <name evidence="1" type="ORF">CYNAS_LOCUS6595</name>
</gene>
<dbReference type="InterPro" id="IPR050869">
    <property type="entry name" value="H3K4_H4K5_MeTrfase"/>
</dbReference>
<dbReference type="InterPro" id="IPR046341">
    <property type="entry name" value="SET_dom_sf"/>
</dbReference>
<reference evidence="1" key="1">
    <citation type="submission" date="2023-07" db="EMBL/GenBank/DDBJ databases">
        <authorList>
            <consortium name="CYATHOMIX"/>
        </authorList>
    </citation>
    <scope>NUCLEOTIDE SEQUENCE</scope>
    <source>
        <strain evidence="1">N/A</strain>
    </source>
</reference>
<dbReference type="PANTHER" id="PTHR12197:SF300">
    <property type="entry name" value="HISTONE-LYSINE N-METHYLTRANSFERASE SET-18"/>
    <property type="match status" value="1"/>
</dbReference>
<dbReference type="Gene3D" id="1.25.40.10">
    <property type="entry name" value="Tetratricopeptide repeat domain"/>
    <property type="match status" value="1"/>
</dbReference>
<organism evidence="1 2">
    <name type="scientific">Cylicocyclus nassatus</name>
    <name type="common">Nematode worm</name>
    <dbReference type="NCBI Taxonomy" id="53992"/>
    <lineage>
        <taxon>Eukaryota</taxon>
        <taxon>Metazoa</taxon>
        <taxon>Ecdysozoa</taxon>
        <taxon>Nematoda</taxon>
        <taxon>Chromadorea</taxon>
        <taxon>Rhabditida</taxon>
        <taxon>Rhabditina</taxon>
        <taxon>Rhabditomorpha</taxon>
        <taxon>Strongyloidea</taxon>
        <taxon>Strongylidae</taxon>
        <taxon>Cylicocyclus</taxon>
    </lineage>
</organism>
<keyword evidence="2" id="KW-1185">Reference proteome</keyword>
<dbReference type="SUPFAM" id="SSF82199">
    <property type="entry name" value="SET domain"/>
    <property type="match status" value="1"/>
</dbReference>
<dbReference type="PANTHER" id="PTHR12197">
    <property type="entry name" value="HISTONE-LYSINE N-METHYLTRANSFERASE SMYD"/>
    <property type="match status" value="1"/>
</dbReference>
<evidence type="ECO:0000313" key="2">
    <source>
        <dbReference type="Proteomes" id="UP001176961"/>
    </source>
</evidence>
<evidence type="ECO:0000313" key="1">
    <source>
        <dbReference type="EMBL" id="CAJ0594612.1"/>
    </source>
</evidence>
<dbReference type="InterPro" id="IPR011990">
    <property type="entry name" value="TPR-like_helical_dom_sf"/>
</dbReference>
<proteinExistence type="predicted"/>
<dbReference type="Proteomes" id="UP001176961">
    <property type="component" value="Unassembled WGS sequence"/>
</dbReference>
<name>A0AA36GM50_CYLNA</name>
<dbReference type="AlphaFoldDB" id="A0AA36GM50"/>
<comment type="caution">
    <text evidence="1">The sequence shown here is derived from an EMBL/GenBank/DDBJ whole genome shotgun (WGS) entry which is preliminary data.</text>
</comment>
<protein>
    <recommendedName>
        <fullName evidence="3">SET domain-containing protein</fullName>
    </recommendedName>
</protein>
<feature type="non-terminal residue" evidence="1">
    <location>
        <position position="1"/>
    </location>
</feature>